<name>A0A437GV79_9SPHN</name>
<feature type="transmembrane region" description="Helical" evidence="7">
    <location>
        <begin position="294"/>
        <end position="318"/>
    </location>
</feature>
<dbReference type="PANTHER" id="PTHR32234:SF3">
    <property type="entry name" value="SUPPRESSION OF COPPER SENSITIVITY PROTEIN"/>
    <property type="match status" value="1"/>
</dbReference>
<dbReference type="GO" id="GO:0015035">
    <property type="term" value="F:protein-disulfide reductase activity"/>
    <property type="evidence" value="ECO:0007669"/>
    <property type="project" value="TreeGrafter"/>
</dbReference>
<dbReference type="Gene3D" id="3.40.30.10">
    <property type="entry name" value="Glutaredoxin"/>
    <property type="match status" value="1"/>
</dbReference>
<evidence type="ECO:0000256" key="7">
    <source>
        <dbReference type="SAM" id="Phobius"/>
    </source>
</evidence>
<dbReference type="CDD" id="cd02953">
    <property type="entry name" value="DsbDgamma"/>
    <property type="match status" value="1"/>
</dbReference>
<keyword evidence="2" id="KW-1003">Cell membrane</keyword>
<feature type="transmembrane region" description="Helical" evidence="7">
    <location>
        <begin position="410"/>
        <end position="439"/>
    </location>
</feature>
<dbReference type="RefSeq" id="WP_127613412.1">
    <property type="nucleotide sequence ID" value="NZ_RXOL01000007.1"/>
</dbReference>
<evidence type="ECO:0000256" key="8">
    <source>
        <dbReference type="SAM" id="SignalP"/>
    </source>
</evidence>
<dbReference type="PANTHER" id="PTHR32234">
    <property type="entry name" value="THIOL:DISULFIDE INTERCHANGE PROTEIN DSBD"/>
    <property type="match status" value="1"/>
</dbReference>
<feature type="domain" description="Thioredoxin" evidence="9">
    <location>
        <begin position="556"/>
        <end position="682"/>
    </location>
</feature>
<dbReference type="Pfam" id="PF11412">
    <property type="entry name" value="DsbD_N"/>
    <property type="match status" value="1"/>
</dbReference>
<feature type="transmembrane region" description="Helical" evidence="7">
    <location>
        <begin position="507"/>
        <end position="527"/>
    </location>
</feature>
<evidence type="ECO:0000256" key="5">
    <source>
        <dbReference type="ARBA" id="ARBA00022989"/>
    </source>
</evidence>
<dbReference type="InterPro" id="IPR003834">
    <property type="entry name" value="Cyt_c_assmbl_TM_dom"/>
</dbReference>
<dbReference type="OrthoDB" id="9811036at2"/>
<feature type="transmembrane region" description="Helical" evidence="7">
    <location>
        <begin position="480"/>
        <end position="501"/>
    </location>
</feature>
<accession>A0A437GV79</accession>
<dbReference type="GO" id="GO:0005886">
    <property type="term" value="C:plasma membrane"/>
    <property type="evidence" value="ECO:0007669"/>
    <property type="project" value="UniProtKB-SubCell"/>
</dbReference>
<evidence type="ECO:0000259" key="9">
    <source>
        <dbReference type="PROSITE" id="PS51352"/>
    </source>
</evidence>
<comment type="caution">
    <text evidence="10">The sequence shown here is derived from an EMBL/GenBank/DDBJ whole genome shotgun (WGS) entry which is preliminary data.</text>
</comment>
<evidence type="ECO:0000313" key="10">
    <source>
        <dbReference type="EMBL" id="RVQ65510.1"/>
    </source>
</evidence>
<keyword evidence="4" id="KW-0201">Cytochrome c-type biogenesis</keyword>
<protein>
    <submittedName>
        <fullName evidence="10">Thiol:disulfide interchange protein</fullName>
    </submittedName>
</protein>
<keyword evidence="5 7" id="KW-1133">Transmembrane helix</keyword>
<feature type="transmembrane region" description="Helical" evidence="7">
    <location>
        <begin position="445"/>
        <end position="468"/>
    </location>
</feature>
<feature type="transmembrane region" description="Helical" evidence="7">
    <location>
        <begin position="539"/>
        <end position="558"/>
    </location>
</feature>
<gene>
    <name evidence="10" type="ORF">EKN06_13335</name>
</gene>
<feature type="transmembrane region" description="Helical" evidence="7">
    <location>
        <begin position="338"/>
        <end position="358"/>
    </location>
</feature>
<dbReference type="InterPro" id="IPR035671">
    <property type="entry name" value="DsbD_gamma"/>
</dbReference>
<feature type="chain" id="PRO_5019282822" evidence="8">
    <location>
        <begin position="33"/>
        <end position="682"/>
    </location>
</feature>
<dbReference type="Proteomes" id="UP000283003">
    <property type="component" value="Unassembled WGS sequence"/>
</dbReference>
<proteinExistence type="predicted"/>
<evidence type="ECO:0000313" key="11">
    <source>
        <dbReference type="Proteomes" id="UP000283003"/>
    </source>
</evidence>
<dbReference type="GO" id="GO:0045454">
    <property type="term" value="P:cell redox homeostasis"/>
    <property type="evidence" value="ECO:0007669"/>
    <property type="project" value="TreeGrafter"/>
</dbReference>
<dbReference type="PROSITE" id="PS51352">
    <property type="entry name" value="THIOREDOXIN_2"/>
    <property type="match status" value="1"/>
</dbReference>
<evidence type="ECO:0000256" key="4">
    <source>
        <dbReference type="ARBA" id="ARBA00022748"/>
    </source>
</evidence>
<keyword evidence="8" id="KW-0732">Signal</keyword>
<comment type="subcellular location">
    <subcellularLocation>
        <location evidence="1">Cell membrane</location>
        <topology evidence="1">Multi-pass membrane protein</topology>
    </subcellularLocation>
</comment>
<evidence type="ECO:0000256" key="6">
    <source>
        <dbReference type="ARBA" id="ARBA00023136"/>
    </source>
</evidence>
<organism evidence="10 11">
    <name type="scientific">Croceicoccus ponticola</name>
    <dbReference type="NCBI Taxonomy" id="2217664"/>
    <lineage>
        <taxon>Bacteria</taxon>
        <taxon>Pseudomonadati</taxon>
        <taxon>Pseudomonadota</taxon>
        <taxon>Alphaproteobacteria</taxon>
        <taxon>Sphingomonadales</taxon>
        <taxon>Erythrobacteraceae</taxon>
        <taxon>Croceicoccus</taxon>
    </lineage>
</organism>
<evidence type="ECO:0000256" key="2">
    <source>
        <dbReference type="ARBA" id="ARBA00022475"/>
    </source>
</evidence>
<dbReference type="SUPFAM" id="SSF52833">
    <property type="entry name" value="Thioredoxin-like"/>
    <property type="match status" value="1"/>
</dbReference>
<feature type="transmembrane region" description="Helical" evidence="7">
    <location>
        <begin position="378"/>
        <end position="398"/>
    </location>
</feature>
<evidence type="ECO:0000256" key="1">
    <source>
        <dbReference type="ARBA" id="ARBA00004651"/>
    </source>
</evidence>
<feature type="signal peptide" evidence="8">
    <location>
        <begin position="1"/>
        <end position="32"/>
    </location>
</feature>
<dbReference type="GO" id="GO:0017004">
    <property type="term" value="P:cytochrome complex assembly"/>
    <property type="evidence" value="ECO:0007669"/>
    <property type="project" value="UniProtKB-KW"/>
</dbReference>
<dbReference type="AlphaFoldDB" id="A0A437GV79"/>
<dbReference type="InterPro" id="IPR013766">
    <property type="entry name" value="Thioredoxin_domain"/>
</dbReference>
<dbReference type="EMBL" id="RXOL01000007">
    <property type="protein sequence ID" value="RVQ65510.1"/>
    <property type="molecule type" value="Genomic_DNA"/>
</dbReference>
<dbReference type="Pfam" id="PF02683">
    <property type="entry name" value="DsbD_TM"/>
    <property type="match status" value="1"/>
</dbReference>
<dbReference type="InterPro" id="IPR036249">
    <property type="entry name" value="Thioredoxin-like_sf"/>
</dbReference>
<dbReference type="InterPro" id="IPR028250">
    <property type="entry name" value="DsbDN"/>
</dbReference>
<evidence type="ECO:0000256" key="3">
    <source>
        <dbReference type="ARBA" id="ARBA00022692"/>
    </source>
</evidence>
<reference evidence="10 11" key="1">
    <citation type="submission" date="2018-12" db="EMBL/GenBank/DDBJ databases">
        <title>Croceicoccus ponticola sp. nov., a lipolytic bacterium isolated from seawater.</title>
        <authorList>
            <person name="Yoon J.-H."/>
        </authorList>
    </citation>
    <scope>NUCLEOTIDE SEQUENCE [LARGE SCALE GENOMIC DNA]</scope>
    <source>
        <strain evidence="10 11">GM-16</strain>
    </source>
</reference>
<sequence>MAQTLPTTIHFRRLIVFVTALLALCMALPALANNIAAELRVEGPVAPGKTVTMAIAMEPAPTWHGYWSNPGDAGFGMSFDWTMPDGFVAGEPEYPVPEPLLIGPLMNHVYEGPYAILVPLTVPADAKPGSTIPISLDANWLACTDEICVPEKGHFEATIEIAQASALPTQSEAFAQWRAALPAPMLEKGRYAIVDGKLRMAIPIAATATVAGPHLFPASDGISQYAVPQAFSRNGDWLIIETAAVDGAKAGAKFDAVLRVDHEGNGLAVTLEPGEVPAAGSAIGGVSDLGGESLAWLVLAAFVGGLILNVMPCVFPILSLKALSLARANREGAHVEALAYTAGVLVAVLALGAVLLGLRAVGEEIGWAFQLQEPATVILLLVLAAAITANLLGFYEMILPGIAGAKGGGAFLTGLLAAFVATPCTGPFMAAAMGAALLLPVSHAMLLFAALGLGLASPFLAIGFIPALRRALPKPGAWMVRFRHIMAVPMALTAMALAWLAWRVGGLPLLVLGLGAALAVIALLVLAGRRQRRGSAATVPVLAAMALALLAGGASAAMEPAAPRVEAGLDAIPFSPVALAEARASGKPVFAYFTADWCVTCKVNEASAIDRDATRAAFEKAGVVVIRGDWTRRDPTITRYLEEHGAAGVPLYAWYAPGNDAELLPQVLTVGMLSERAASSPK</sequence>
<keyword evidence="6 7" id="KW-0472">Membrane</keyword>
<dbReference type="Pfam" id="PF13899">
    <property type="entry name" value="Thioredoxin_7"/>
    <property type="match status" value="1"/>
</dbReference>
<keyword evidence="3 7" id="KW-0812">Transmembrane</keyword>
<keyword evidence="11" id="KW-1185">Reference proteome</keyword>